<comment type="caution">
    <text evidence="1">The sequence shown here is derived from an EMBL/GenBank/DDBJ whole genome shotgun (WGS) entry which is preliminary data.</text>
</comment>
<dbReference type="SFLD" id="SFLDS00003">
    <property type="entry name" value="Haloacid_Dehalogenase"/>
    <property type="match status" value="1"/>
</dbReference>
<dbReference type="RefSeq" id="WP_380043890.1">
    <property type="nucleotide sequence ID" value="NZ_JBHLTC010000003.1"/>
</dbReference>
<gene>
    <name evidence="1" type="ORF">ACFFGN_03910</name>
</gene>
<reference evidence="1 2" key="1">
    <citation type="submission" date="2024-09" db="EMBL/GenBank/DDBJ databases">
        <authorList>
            <person name="Sun Q."/>
            <person name="Mori K."/>
        </authorList>
    </citation>
    <scope>NUCLEOTIDE SEQUENCE [LARGE SCALE GENOMIC DNA]</scope>
    <source>
        <strain evidence="1 2">CGMCC 1.15906</strain>
    </source>
</reference>
<dbReference type="NCBIfam" id="TIGR01509">
    <property type="entry name" value="HAD-SF-IA-v3"/>
    <property type="match status" value="1"/>
</dbReference>
<dbReference type="SFLD" id="SFLDG01135">
    <property type="entry name" value="C1.5.6:_HAD__Beta-PGM__Phospha"/>
    <property type="match status" value="1"/>
</dbReference>
<dbReference type="PANTHER" id="PTHR18901">
    <property type="entry name" value="2-DEOXYGLUCOSE-6-PHOSPHATE PHOSPHATASE 2"/>
    <property type="match status" value="1"/>
</dbReference>
<sequence length="223" mass="23732">MSIAAVLWDMDGTLVDSEPVWGRVQIEVLTELGGHWTDEDSLQLIGSSLPAAMQVWLAAVPPGVIEADALAERIYSEVLRGLKESVEFRPGARELLEALNAEGTPCALVSASYRTMIDAVLSHFPPGLFDVVVAGDEVVNGKPHPEPYLTAARELDVDPADCVVIEDTLNGSASGLAAGAFVVAVPQWVPIPPEPRRAVLDTLAGVTPADLRKLALERRGPGR</sequence>
<dbReference type="Proteomes" id="UP001589890">
    <property type="component" value="Unassembled WGS sequence"/>
</dbReference>
<dbReference type="GO" id="GO:0016787">
    <property type="term" value="F:hydrolase activity"/>
    <property type="evidence" value="ECO:0007669"/>
    <property type="project" value="UniProtKB-KW"/>
</dbReference>
<evidence type="ECO:0000313" key="1">
    <source>
        <dbReference type="EMBL" id="MFC0623192.1"/>
    </source>
</evidence>
<protein>
    <submittedName>
        <fullName evidence="1">HAD family hydrolase</fullName>
    </submittedName>
</protein>
<dbReference type="CDD" id="cd07505">
    <property type="entry name" value="HAD_BPGM-like"/>
    <property type="match status" value="1"/>
</dbReference>
<organism evidence="1 2">
    <name type="scientific">Kribbella deserti</name>
    <dbReference type="NCBI Taxonomy" id="1926257"/>
    <lineage>
        <taxon>Bacteria</taxon>
        <taxon>Bacillati</taxon>
        <taxon>Actinomycetota</taxon>
        <taxon>Actinomycetes</taxon>
        <taxon>Propionibacteriales</taxon>
        <taxon>Kribbellaceae</taxon>
        <taxon>Kribbella</taxon>
    </lineage>
</organism>
<dbReference type="Gene3D" id="3.40.50.1000">
    <property type="entry name" value="HAD superfamily/HAD-like"/>
    <property type="match status" value="1"/>
</dbReference>
<dbReference type="SFLD" id="SFLDG01129">
    <property type="entry name" value="C1.5:_HAD__Beta-PGM__Phosphata"/>
    <property type="match status" value="1"/>
</dbReference>
<dbReference type="PRINTS" id="PR00413">
    <property type="entry name" value="HADHALOGNASE"/>
</dbReference>
<dbReference type="InterPro" id="IPR023198">
    <property type="entry name" value="PGP-like_dom2"/>
</dbReference>
<dbReference type="SUPFAM" id="SSF56784">
    <property type="entry name" value="HAD-like"/>
    <property type="match status" value="1"/>
</dbReference>
<dbReference type="PANTHER" id="PTHR18901:SF38">
    <property type="entry name" value="PSEUDOURIDINE-5'-PHOSPHATASE"/>
    <property type="match status" value="1"/>
</dbReference>
<proteinExistence type="predicted"/>
<evidence type="ECO:0000313" key="2">
    <source>
        <dbReference type="Proteomes" id="UP001589890"/>
    </source>
</evidence>
<dbReference type="Gene3D" id="1.10.150.240">
    <property type="entry name" value="Putative phosphatase, domain 2"/>
    <property type="match status" value="1"/>
</dbReference>
<keyword evidence="2" id="KW-1185">Reference proteome</keyword>
<dbReference type="InterPro" id="IPR006439">
    <property type="entry name" value="HAD-SF_hydro_IA"/>
</dbReference>
<dbReference type="Pfam" id="PF00702">
    <property type="entry name" value="Hydrolase"/>
    <property type="match status" value="1"/>
</dbReference>
<dbReference type="EMBL" id="JBHLTC010000003">
    <property type="protein sequence ID" value="MFC0623192.1"/>
    <property type="molecule type" value="Genomic_DNA"/>
</dbReference>
<accession>A0ABV6QHG8</accession>
<dbReference type="InterPro" id="IPR023214">
    <property type="entry name" value="HAD_sf"/>
</dbReference>
<name>A0ABV6QHG8_9ACTN</name>
<dbReference type="InterPro" id="IPR036412">
    <property type="entry name" value="HAD-like_sf"/>
</dbReference>
<keyword evidence="1" id="KW-0378">Hydrolase</keyword>